<dbReference type="PANTHER" id="PTHR34322">
    <property type="entry name" value="TRANSPOSASE, Y1_TNP DOMAIN-CONTAINING"/>
    <property type="match status" value="1"/>
</dbReference>
<keyword evidence="3" id="KW-1185">Reference proteome</keyword>
<dbReference type="EMBL" id="CP059733">
    <property type="protein sequence ID" value="WDE05033.1"/>
    <property type="molecule type" value="Genomic_DNA"/>
</dbReference>
<dbReference type="RefSeq" id="WP_044840231.1">
    <property type="nucleotide sequence ID" value="NZ_CP059733.1"/>
</dbReference>
<sequence length="335" mass="38903">MTRARKEQVFLDETPYYHCICRCVRRAFLCGEDATTGQNFDHRKQWLVDKTTQLAAVFAIDICAYAIMSNHYHLVLRVNQHQAKQWDSREVALRWMQLFKGHPLVDRYLSEAEITQAETDKALELIEIWRQRLFELGWFMRCLNEHIAVQANKEDNCKGRFWEGRFKSQALLDDTALLACMAYVDLNPVRAAIADTPETSDFTSIQQRLKSLAVAKNEQQLQPHTILSFTGYKPHGKPGPGLPFKLFDYLNLVEWTGRCVRDDKRGYIPAEIRPLFERLNINEADWLMVVKDFNRHFIGAAGSPAQLSHWAGRSKRKWCCTHKSLHLYVNQKSGD</sequence>
<evidence type="ECO:0000313" key="3">
    <source>
        <dbReference type="Proteomes" id="UP000032352"/>
    </source>
</evidence>
<dbReference type="AlphaFoldDB" id="A0AAE9Z4C9"/>
<name>A0AAE9Z4C9_9GAMM</name>
<dbReference type="Gene3D" id="3.30.70.1290">
    <property type="entry name" value="Transposase IS200-like"/>
    <property type="match status" value="1"/>
</dbReference>
<dbReference type="InterPro" id="IPR036515">
    <property type="entry name" value="Transposase_17_sf"/>
</dbReference>
<organism evidence="2 3">
    <name type="scientific">Thalassomonas viridans</name>
    <dbReference type="NCBI Taxonomy" id="137584"/>
    <lineage>
        <taxon>Bacteria</taxon>
        <taxon>Pseudomonadati</taxon>
        <taxon>Pseudomonadota</taxon>
        <taxon>Gammaproteobacteria</taxon>
        <taxon>Alteromonadales</taxon>
        <taxon>Colwelliaceae</taxon>
        <taxon>Thalassomonas</taxon>
    </lineage>
</organism>
<dbReference type="KEGG" id="tvd:SG34_027655"/>
<reference evidence="2 3" key="2">
    <citation type="journal article" date="2022" name="Mar. Drugs">
        <title>Bioassay-Guided Fractionation Leads to the Detection of Cholic Acid Generated by the Rare Thalassomonas sp.</title>
        <authorList>
            <person name="Pheiffer F."/>
            <person name="Schneider Y.K."/>
            <person name="Hansen E.H."/>
            <person name="Andersen J.H."/>
            <person name="Isaksson J."/>
            <person name="Busche T."/>
            <person name="R C."/>
            <person name="Kalinowski J."/>
            <person name="Zyl L.V."/>
            <person name="Trindade M."/>
        </authorList>
    </citation>
    <scope>NUCLEOTIDE SEQUENCE [LARGE SCALE GENOMIC DNA]</scope>
    <source>
        <strain evidence="2 3">XOM25</strain>
    </source>
</reference>
<dbReference type="GO" id="GO:0006313">
    <property type="term" value="P:DNA transposition"/>
    <property type="evidence" value="ECO:0007669"/>
    <property type="project" value="InterPro"/>
</dbReference>
<evidence type="ECO:0000313" key="2">
    <source>
        <dbReference type="EMBL" id="WDE05033.1"/>
    </source>
</evidence>
<evidence type="ECO:0000259" key="1">
    <source>
        <dbReference type="SMART" id="SM01321"/>
    </source>
</evidence>
<dbReference type="InterPro" id="IPR002686">
    <property type="entry name" value="Transposase_17"/>
</dbReference>
<dbReference type="SUPFAM" id="SSF143422">
    <property type="entry name" value="Transposase IS200-like"/>
    <property type="match status" value="1"/>
</dbReference>
<gene>
    <name evidence="2" type="ORF">SG34_027655</name>
</gene>
<dbReference type="GO" id="GO:0003677">
    <property type="term" value="F:DNA binding"/>
    <property type="evidence" value="ECO:0007669"/>
    <property type="project" value="InterPro"/>
</dbReference>
<protein>
    <submittedName>
        <fullName evidence="2">Transposase</fullName>
    </submittedName>
</protein>
<dbReference type="Proteomes" id="UP000032352">
    <property type="component" value="Chromosome"/>
</dbReference>
<dbReference type="GO" id="GO:0004803">
    <property type="term" value="F:transposase activity"/>
    <property type="evidence" value="ECO:0007669"/>
    <property type="project" value="InterPro"/>
</dbReference>
<proteinExistence type="predicted"/>
<feature type="domain" description="Transposase IS200-like" evidence="1">
    <location>
        <begin position="13"/>
        <end position="187"/>
    </location>
</feature>
<dbReference type="PANTHER" id="PTHR34322:SF2">
    <property type="entry name" value="TRANSPOSASE IS200-LIKE DOMAIN-CONTAINING PROTEIN"/>
    <property type="match status" value="1"/>
</dbReference>
<reference evidence="2 3" key="1">
    <citation type="journal article" date="2015" name="Genome Announc.">
        <title>Draft Genome Sequences of Marine Isolates of Thalassomonas viridans and Thalassomonas actiniarum.</title>
        <authorList>
            <person name="Olonade I."/>
            <person name="van Zyl L.J."/>
            <person name="Trindade M."/>
        </authorList>
    </citation>
    <scope>NUCLEOTIDE SEQUENCE [LARGE SCALE GENOMIC DNA]</scope>
    <source>
        <strain evidence="2 3">XOM25</strain>
    </source>
</reference>
<accession>A0AAE9Z4C9</accession>
<dbReference type="SMART" id="SM01321">
    <property type="entry name" value="Y1_Tnp"/>
    <property type="match status" value="1"/>
</dbReference>